<dbReference type="Proteomes" id="UP001266305">
    <property type="component" value="Unassembled WGS sequence"/>
</dbReference>
<evidence type="ECO:0000313" key="1">
    <source>
        <dbReference type="EMBL" id="KAK2116621.1"/>
    </source>
</evidence>
<organism evidence="1 2">
    <name type="scientific">Saguinus oedipus</name>
    <name type="common">Cotton-top tamarin</name>
    <name type="synonym">Oedipomidas oedipus</name>
    <dbReference type="NCBI Taxonomy" id="9490"/>
    <lineage>
        <taxon>Eukaryota</taxon>
        <taxon>Metazoa</taxon>
        <taxon>Chordata</taxon>
        <taxon>Craniata</taxon>
        <taxon>Vertebrata</taxon>
        <taxon>Euteleostomi</taxon>
        <taxon>Mammalia</taxon>
        <taxon>Eutheria</taxon>
        <taxon>Euarchontoglires</taxon>
        <taxon>Primates</taxon>
        <taxon>Haplorrhini</taxon>
        <taxon>Platyrrhini</taxon>
        <taxon>Cebidae</taxon>
        <taxon>Callitrichinae</taxon>
        <taxon>Saguinus</taxon>
    </lineage>
</organism>
<sequence>MDLTASCDVIRKPTGATAEPLVAASFMGLSSIILDGKATGTVNFFPNGESGVRQSSS</sequence>
<gene>
    <name evidence="1" type="ORF">P7K49_003507</name>
</gene>
<accession>A0ABQ9W4R5</accession>
<dbReference type="EMBL" id="JASSZA010000002">
    <property type="protein sequence ID" value="KAK2116621.1"/>
    <property type="molecule type" value="Genomic_DNA"/>
</dbReference>
<protein>
    <submittedName>
        <fullName evidence="1">Uncharacterized protein</fullName>
    </submittedName>
</protein>
<comment type="caution">
    <text evidence="1">The sequence shown here is derived from an EMBL/GenBank/DDBJ whole genome shotgun (WGS) entry which is preliminary data.</text>
</comment>
<evidence type="ECO:0000313" key="2">
    <source>
        <dbReference type="Proteomes" id="UP001266305"/>
    </source>
</evidence>
<proteinExistence type="predicted"/>
<name>A0ABQ9W4R5_SAGOE</name>
<reference evidence="1 2" key="1">
    <citation type="submission" date="2023-05" db="EMBL/GenBank/DDBJ databases">
        <title>B98-5 Cell Line De Novo Hybrid Assembly: An Optical Mapping Approach.</title>
        <authorList>
            <person name="Kananen K."/>
            <person name="Auerbach J.A."/>
            <person name="Kautto E."/>
            <person name="Blachly J.S."/>
        </authorList>
    </citation>
    <scope>NUCLEOTIDE SEQUENCE [LARGE SCALE GENOMIC DNA]</scope>
    <source>
        <strain evidence="1">B95-8</strain>
        <tissue evidence="1">Cell line</tissue>
    </source>
</reference>
<keyword evidence="2" id="KW-1185">Reference proteome</keyword>
<feature type="non-terminal residue" evidence="1">
    <location>
        <position position="57"/>
    </location>
</feature>